<evidence type="ECO:0000313" key="2">
    <source>
        <dbReference type="Proteomes" id="UP001610818"/>
    </source>
</evidence>
<evidence type="ECO:0000313" key="1">
    <source>
        <dbReference type="EMBL" id="MFH8551755.1"/>
    </source>
</evidence>
<proteinExistence type="predicted"/>
<organism evidence="1 2">
    <name type="scientific">Streptomyces longisporoflavus</name>
    <dbReference type="NCBI Taxonomy" id="28044"/>
    <lineage>
        <taxon>Bacteria</taxon>
        <taxon>Bacillati</taxon>
        <taxon>Actinomycetota</taxon>
        <taxon>Actinomycetes</taxon>
        <taxon>Kitasatosporales</taxon>
        <taxon>Streptomycetaceae</taxon>
        <taxon>Streptomyces</taxon>
    </lineage>
</organism>
<evidence type="ECO:0008006" key="3">
    <source>
        <dbReference type="Google" id="ProtNLM"/>
    </source>
</evidence>
<gene>
    <name evidence="1" type="ORF">ACH4F9_42945</name>
</gene>
<comment type="caution">
    <text evidence="1">The sequence shown here is derived from an EMBL/GenBank/DDBJ whole genome shotgun (WGS) entry which is preliminary data.</text>
</comment>
<dbReference type="RefSeq" id="WP_397718828.1">
    <property type="nucleotide sequence ID" value="NZ_JBIRGN010000015.1"/>
</dbReference>
<protein>
    <recommendedName>
        <fullName evidence="3">Secreted protein</fullName>
    </recommendedName>
</protein>
<reference evidence="1 2" key="1">
    <citation type="submission" date="2024-10" db="EMBL/GenBank/DDBJ databases">
        <title>The Natural Products Discovery Center: Release of the First 8490 Sequenced Strains for Exploring Actinobacteria Biosynthetic Diversity.</title>
        <authorList>
            <person name="Kalkreuter E."/>
            <person name="Kautsar S.A."/>
            <person name="Yang D."/>
            <person name="Bader C.D."/>
            <person name="Teijaro C.N."/>
            <person name="Fluegel L."/>
            <person name="Davis C.M."/>
            <person name="Simpson J.R."/>
            <person name="Lauterbach L."/>
            <person name="Steele A.D."/>
            <person name="Gui C."/>
            <person name="Meng S."/>
            <person name="Li G."/>
            <person name="Viehrig K."/>
            <person name="Ye F."/>
            <person name="Su P."/>
            <person name="Kiefer A.F."/>
            <person name="Nichols A."/>
            <person name="Cepeda A.J."/>
            <person name="Yan W."/>
            <person name="Fan B."/>
            <person name="Jiang Y."/>
            <person name="Adhikari A."/>
            <person name="Zheng C.-J."/>
            <person name="Schuster L."/>
            <person name="Cowan T.M."/>
            <person name="Smanski M.J."/>
            <person name="Chevrette M.G."/>
            <person name="De Carvalho L.P.S."/>
            <person name="Shen B."/>
        </authorList>
    </citation>
    <scope>NUCLEOTIDE SEQUENCE [LARGE SCALE GENOMIC DNA]</scope>
    <source>
        <strain evidence="1 2">NPDC017990</strain>
    </source>
</reference>
<dbReference type="EMBL" id="JBIRGQ010000015">
    <property type="protein sequence ID" value="MFH8551755.1"/>
    <property type="molecule type" value="Genomic_DNA"/>
</dbReference>
<sequence length="193" mass="21186">MSTLAGCCAERPLLFLDVDGTLLPYDGARLPSTLDEWDGWQSPSNPQLTKVDRTHGSRLLALPCMLMWATAWMGDANKVIAPLLGLAELPVAELPVAELPVAGLPDTPVEDERGVLHWKTRALVRTAAGRPFIWVDDEISDLDRSWVSAHHPGHALLHRVNSQTGVLDTDFGVLGDWLRDHHPQLRSPAAEQS</sequence>
<keyword evidence="2" id="KW-1185">Reference proteome</keyword>
<accession>A0ABW7R3B2</accession>
<name>A0ABW7R3B2_9ACTN</name>
<dbReference type="Proteomes" id="UP001610818">
    <property type="component" value="Unassembled WGS sequence"/>
</dbReference>